<feature type="domain" description="AMP-dependent synthetase/ligase" evidence="1">
    <location>
        <begin position="36"/>
        <end position="351"/>
    </location>
</feature>
<dbReference type="CDD" id="cd04433">
    <property type="entry name" value="AFD_class_I"/>
    <property type="match status" value="1"/>
</dbReference>
<evidence type="ECO:0000259" key="1">
    <source>
        <dbReference type="Pfam" id="PF00501"/>
    </source>
</evidence>
<dbReference type="SUPFAM" id="SSF56801">
    <property type="entry name" value="Acetyl-CoA synthetase-like"/>
    <property type="match status" value="1"/>
</dbReference>
<protein>
    <submittedName>
        <fullName evidence="2">Acyl-CoA synthetase (AMP-forming)/AMP-acid ligase II</fullName>
    </submittedName>
</protein>
<dbReference type="InterPro" id="IPR045851">
    <property type="entry name" value="AMP-bd_C_sf"/>
</dbReference>
<dbReference type="EMBL" id="FOLO01000007">
    <property type="protein sequence ID" value="SFC31978.1"/>
    <property type="molecule type" value="Genomic_DNA"/>
</dbReference>
<dbReference type="AlphaFoldDB" id="A0A1I1ICN9"/>
<dbReference type="STRING" id="1123010.SAMN02745724_01408"/>
<dbReference type="InterPro" id="IPR020845">
    <property type="entry name" value="AMP-binding_CS"/>
</dbReference>
<name>A0A1I1ICN9_9GAMM</name>
<sequence length="494" mass="55787">MLFTLADLFNKAISNQWQGKINFYPSYKLLNSHFLKAFSSQLSNAIQVDFGERILVTDEVTPQTITTILWLWSQGAVVVPVRHNMNQDAINKIALDCHAKRFIRNGQVTNIPLDYNQSNLEHHSKFECHSQRRLCGADLALIIYTSGSTGKPKGIMLSHANVITAMYSIGNYLELNEQEHILCLSPLSFDYGLYQLLFSLNFDCHLTLFENDFHPIKVLKAIEDNQITLLPVVPAMASALSKMIQVFKKPLPSLIKLTNTGGHLAEDTVKSLTHSLSNLNIYAMYGLTECKRALYLPPKDSIRKLGSVGIPIPGLEAKIFTSKNTSHFKEVDQGEIGELFIRSATLMQGYYGLANAGASILNGHYRDDNWLATGDLFSQDNEGYFYFKGRSKDLIKQAGFCLYPAELEAKIERHSNVHLTAIVPHNDRFGDEIACLYVQLNQNNKMQQDNFKLWLQTTIDTSYCPREIKFIDTMALTENSKVDKQKLMLNLSEA</sequence>
<dbReference type="Proteomes" id="UP000198862">
    <property type="component" value="Unassembled WGS sequence"/>
</dbReference>
<dbReference type="PROSITE" id="PS00455">
    <property type="entry name" value="AMP_BINDING"/>
    <property type="match status" value="1"/>
</dbReference>
<evidence type="ECO:0000313" key="3">
    <source>
        <dbReference type="Proteomes" id="UP000198862"/>
    </source>
</evidence>
<dbReference type="Gene3D" id="3.40.50.12780">
    <property type="entry name" value="N-terminal domain of ligase-like"/>
    <property type="match status" value="1"/>
</dbReference>
<evidence type="ECO:0000313" key="2">
    <source>
        <dbReference type="EMBL" id="SFC31978.1"/>
    </source>
</evidence>
<dbReference type="PRINTS" id="PR00154">
    <property type="entry name" value="AMPBINDING"/>
</dbReference>
<dbReference type="Pfam" id="PF00501">
    <property type="entry name" value="AMP-binding"/>
    <property type="match status" value="1"/>
</dbReference>
<dbReference type="InterPro" id="IPR020459">
    <property type="entry name" value="AMP-binding"/>
</dbReference>
<dbReference type="RefSeq" id="WP_091982235.1">
    <property type="nucleotide sequence ID" value="NZ_FOLO01000007.1"/>
</dbReference>
<proteinExistence type="predicted"/>
<dbReference type="InterPro" id="IPR000873">
    <property type="entry name" value="AMP-dep_synth/lig_dom"/>
</dbReference>
<dbReference type="GO" id="GO:0016874">
    <property type="term" value="F:ligase activity"/>
    <property type="evidence" value="ECO:0007669"/>
    <property type="project" value="UniProtKB-KW"/>
</dbReference>
<keyword evidence="3" id="KW-1185">Reference proteome</keyword>
<gene>
    <name evidence="2" type="ORF">SAMN02745724_01408</name>
</gene>
<dbReference type="Gene3D" id="3.30.300.30">
    <property type="match status" value="1"/>
</dbReference>
<keyword evidence="2" id="KW-0436">Ligase</keyword>
<organism evidence="2 3">
    <name type="scientific">Pseudoalteromonas denitrificans DSM 6059</name>
    <dbReference type="NCBI Taxonomy" id="1123010"/>
    <lineage>
        <taxon>Bacteria</taxon>
        <taxon>Pseudomonadati</taxon>
        <taxon>Pseudomonadota</taxon>
        <taxon>Gammaproteobacteria</taxon>
        <taxon>Alteromonadales</taxon>
        <taxon>Pseudoalteromonadaceae</taxon>
        <taxon>Pseudoalteromonas</taxon>
    </lineage>
</organism>
<dbReference type="OrthoDB" id="9803968at2"/>
<reference evidence="2 3" key="1">
    <citation type="submission" date="2016-10" db="EMBL/GenBank/DDBJ databases">
        <authorList>
            <person name="de Groot N.N."/>
        </authorList>
    </citation>
    <scope>NUCLEOTIDE SEQUENCE [LARGE SCALE GENOMIC DNA]</scope>
    <source>
        <strain evidence="2 3">DSM 6059</strain>
    </source>
</reference>
<dbReference type="PANTHER" id="PTHR24096">
    <property type="entry name" value="LONG-CHAIN-FATTY-ACID--COA LIGASE"/>
    <property type="match status" value="1"/>
</dbReference>
<dbReference type="InterPro" id="IPR042099">
    <property type="entry name" value="ANL_N_sf"/>
</dbReference>
<accession>A0A1I1ICN9</accession>